<dbReference type="InterPro" id="IPR046865">
    <property type="entry name" value="FapA_b_solenoid"/>
</dbReference>
<proteinExistence type="predicted"/>
<dbReference type="PANTHER" id="PTHR38032">
    <property type="entry name" value="POLYMERASE-RELATED"/>
    <property type="match status" value="1"/>
</dbReference>
<dbReference type="Pfam" id="PF20250">
    <property type="entry name" value="FapA_N"/>
    <property type="match status" value="1"/>
</dbReference>
<dbReference type="RefSeq" id="WP_133957279.1">
    <property type="nucleotide sequence ID" value="NZ_SORI01000006.1"/>
</dbReference>
<sequence length="505" mass="55006">MDELRMANLEKLVREVDHFLSAVKDSGVLPVEDRDGSWKLRISEDHMSAWLETYPSVGRGAPLDAVKIIDAIEETGILHLDREKVRQIVERCNEGIETTGENALVASGTPPRNPVEGTVEFLVPFEKTRLIDENDERSVDWKKLWTIPTVHAGTAIARIHPPREGAAGLDIYGTSVPPPRPAPFRVRYGEGVIVSEENGVTEVLTARDLGQPVYRSGELDVLPVLVVEGDVNMLSGDIDFIGTVIVRGSVTAGFSVKAGRDAAVSGSVFNAFVEAAGNCIVEGGIVGEHCEIRAGEDIRAGFVEYGLLIAGENIEILGYTLFAALEARQSVLVQGKNRRGIIGGVTTAGTMIKALSAGSAMEPKTLLEAGRDAIRSRTIGELESKLNELEKMMKKIEMAMLSLRPATGAFDPQKLSEEIRGKLLLLAECHKKVESKKAELAMRIQDERRSMLAERKGSPVIKIRDRIHANVTVKIWESQVTVSLTESSGTYSFDRKTGTVQKGGF</sequence>
<protein>
    <recommendedName>
        <fullName evidence="1">Flagellar Assembly Protein A N-terminal region domain-containing protein</fullName>
    </recommendedName>
</protein>
<evidence type="ECO:0000313" key="3">
    <source>
        <dbReference type="Proteomes" id="UP000295066"/>
    </source>
</evidence>
<feature type="domain" description="Flagellar Assembly Protein A N-terminal region" evidence="1">
    <location>
        <begin position="39"/>
        <end position="215"/>
    </location>
</feature>
<organism evidence="2 3">
    <name type="scientific">Aminivibrio pyruvatiphilus</name>
    <dbReference type="NCBI Taxonomy" id="1005740"/>
    <lineage>
        <taxon>Bacteria</taxon>
        <taxon>Thermotogati</taxon>
        <taxon>Synergistota</taxon>
        <taxon>Synergistia</taxon>
        <taxon>Synergistales</taxon>
        <taxon>Aminobacteriaceae</taxon>
        <taxon>Aminivibrio</taxon>
    </lineage>
</organism>
<evidence type="ECO:0000259" key="1">
    <source>
        <dbReference type="Pfam" id="PF20250"/>
    </source>
</evidence>
<gene>
    <name evidence="2" type="ORF">C8D99_10686</name>
</gene>
<name>A0A4V3HGG2_9BACT</name>
<reference evidence="2 3" key="1">
    <citation type="submission" date="2019-03" db="EMBL/GenBank/DDBJ databases">
        <title>Genomic Encyclopedia of Type Strains, Phase IV (KMG-IV): sequencing the most valuable type-strain genomes for metagenomic binning, comparative biology and taxonomic classification.</title>
        <authorList>
            <person name="Goeker M."/>
        </authorList>
    </citation>
    <scope>NUCLEOTIDE SEQUENCE [LARGE SCALE GENOMIC DNA]</scope>
    <source>
        <strain evidence="2 3">DSM 25964</strain>
    </source>
</reference>
<dbReference type="PANTHER" id="PTHR38032:SF1">
    <property type="entry name" value="RNA-BINDING PROTEIN KHPB N-TERMINAL DOMAIN-CONTAINING PROTEIN"/>
    <property type="match status" value="1"/>
</dbReference>
<dbReference type="OrthoDB" id="9816426at2"/>
<dbReference type="Proteomes" id="UP000295066">
    <property type="component" value="Unassembled WGS sequence"/>
</dbReference>
<evidence type="ECO:0000313" key="2">
    <source>
        <dbReference type="EMBL" id="TDY61231.1"/>
    </source>
</evidence>
<accession>A0A4V3HGG2</accession>
<keyword evidence="3" id="KW-1185">Reference proteome</keyword>
<dbReference type="EMBL" id="SORI01000006">
    <property type="protein sequence ID" value="TDY61231.1"/>
    <property type="molecule type" value="Genomic_DNA"/>
</dbReference>
<dbReference type="AlphaFoldDB" id="A0A4V3HGG2"/>
<dbReference type="InterPro" id="IPR046866">
    <property type="entry name" value="FapA_N"/>
</dbReference>
<dbReference type="Pfam" id="PF03961">
    <property type="entry name" value="FapA"/>
    <property type="match status" value="1"/>
</dbReference>
<dbReference type="InterPro" id="IPR005646">
    <property type="entry name" value="FapA"/>
</dbReference>
<comment type="caution">
    <text evidence="2">The sequence shown here is derived from an EMBL/GenBank/DDBJ whole genome shotgun (WGS) entry which is preliminary data.</text>
</comment>